<dbReference type="OrthoDB" id="5565562at2"/>
<proteinExistence type="predicted"/>
<evidence type="ECO:0000313" key="1">
    <source>
        <dbReference type="EMBL" id="SJM96560.1"/>
    </source>
</evidence>
<evidence type="ECO:0000313" key="2">
    <source>
        <dbReference type="Proteomes" id="UP000195667"/>
    </source>
</evidence>
<keyword evidence="2" id="KW-1185">Reference proteome</keyword>
<dbReference type="Proteomes" id="UP000195667">
    <property type="component" value="Unassembled WGS sequence"/>
</dbReference>
<gene>
    <name evidence="1" type="ORF">CRENPOLYSF1_930007</name>
</gene>
<dbReference type="AlphaFoldDB" id="A0A1R4HKZ4"/>
<name>A0A1R4HKZ4_9GAMM</name>
<sequence length="181" mass="20363">MTAIDKPQIIDRLIVSLTFLAILMNPVQEKVMHNNSSKSVKRLLTSIIIVSSICITQHAIASENKNEIACKSYIQNKISWSYSENRKQKIWDPTVLDGLCKGTNTPEEPGKCFNKAMHGHVKWGISDKWEWKNAVSLCAGTDNSDERITCFQKRLTAGEIWEAGILQCQTNNGNLDNKVPM</sequence>
<reference evidence="2" key="1">
    <citation type="submission" date="2017-02" db="EMBL/GenBank/DDBJ databases">
        <authorList>
            <person name="Daims H."/>
        </authorList>
    </citation>
    <scope>NUCLEOTIDE SEQUENCE [LARGE SCALE GENOMIC DNA]</scope>
</reference>
<organism evidence="1 2">
    <name type="scientific">Crenothrix polyspora</name>
    <dbReference type="NCBI Taxonomy" id="360316"/>
    <lineage>
        <taxon>Bacteria</taxon>
        <taxon>Pseudomonadati</taxon>
        <taxon>Pseudomonadota</taxon>
        <taxon>Gammaproteobacteria</taxon>
        <taxon>Methylococcales</taxon>
        <taxon>Crenotrichaceae</taxon>
        <taxon>Crenothrix</taxon>
    </lineage>
</organism>
<accession>A0A1R4HKZ4</accession>
<dbReference type="EMBL" id="FUKI01000174">
    <property type="protein sequence ID" value="SJM96560.1"/>
    <property type="molecule type" value="Genomic_DNA"/>
</dbReference>
<dbReference type="RefSeq" id="WP_087145372.1">
    <property type="nucleotide sequence ID" value="NZ_FUKI01000174.1"/>
</dbReference>
<protein>
    <submittedName>
        <fullName evidence="1">Uncharacterized protein</fullName>
    </submittedName>
</protein>